<dbReference type="GO" id="GO:0004467">
    <property type="term" value="F:long-chain fatty acid-CoA ligase activity"/>
    <property type="evidence" value="ECO:0007669"/>
    <property type="project" value="TreeGrafter"/>
</dbReference>
<evidence type="ECO:0000313" key="5">
    <source>
        <dbReference type="Proteomes" id="UP000184286"/>
    </source>
</evidence>
<dbReference type="RefSeq" id="WP_073491677.1">
    <property type="nucleotide sequence ID" value="NZ_MPOH02000006.1"/>
</dbReference>
<name>A0A1V6MWX6_9ACTN</name>
<protein>
    <recommendedName>
        <fullName evidence="3">AMP-dependent synthetase/ligase domain-containing protein</fullName>
    </recommendedName>
</protein>
<dbReference type="SUPFAM" id="SSF56801">
    <property type="entry name" value="Acetyl-CoA synthetase-like"/>
    <property type="match status" value="1"/>
</dbReference>
<dbReference type="PANTHER" id="PTHR43272">
    <property type="entry name" value="LONG-CHAIN-FATTY-ACID--COA LIGASE"/>
    <property type="match status" value="1"/>
</dbReference>
<gene>
    <name evidence="4" type="ORF">BM536_006190</name>
</gene>
<dbReference type="STRING" id="114686.BM536_006190"/>
<dbReference type="GO" id="GO:0005524">
    <property type="term" value="F:ATP binding"/>
    <property type="evidence" value="ECO:0007669"/>
    <property type="project" value="UniProtKB-KW"/>
</dbReference>
<dbReference type="PANTHER" id="PTHR43272:SF33">
    <property type="entry name" value="AMP-BINDING DOMAIN-CONTAINING PROTEIN-RELATED"/>
    <property type="match status" value="1"/>
</dbReference>
<organism evidence="4 5">
    <name type="scientific">Streptomyces phaeoluteigriseus</name>
    <dbReference type="NCBI Taxonomy" id="114686"/>
    <lineage>
        <taxon>Bacteria</taxon>
        <taxon>Bacillati</taxon>
        <taxon>Actinomycetota</taxon>
        <taxon>Actinomycetes</taxon>
        <taxon>Kitasatosporales</taxon>
        <taxon>Streptomycetaceae</taxon>
        <taxon>Streptomyces</taxon>
        <taxon>Streptomyces aurantiacus group</taxon>
    </lineage>
</organism>
<keyword evidence="2" id="KW-0067">ATP-binding</keyword>
<dbReference type="OrthoDB" id="9766486at2"/>
<accession>A0A1V6MWX6</accession>
<comment type="caution">
    <text evidence="4">The sequence shown here is derived from an EMBL/GenBank/DDBJ whole genome shotgun (WGS) entry which is preliminary data.</text>
</comment>
<sequence>MKRQLFAALEKLADNDDNEVVYRDGGRIRKSWAELARDIDQAVARLASLRPPGREFHVGLIGPTSYEWMVLDLACLKGGFRSIAAPEFLTGHEIGDLFREAGADVVIADRSLADRLTEVDAPVWFFRSRGATPAKDDFDGLEGVEWTCTADQVLDHYSIGYSSGTSGKAKRIDLTFPAEQPPMNGKRAVELAVQYYRYRTSFWSRKDNRLFVFMPFSHLQQRAFVRLALMRRINIVLSDPLRCVQDMVVEKPNIMVSVPMIYEALATRIEQKLQRLSDRQKTVFRLYLRLGVNRLGNRNPVKRLFGRYLFDKVRKVYGGRADYFVTGSAPIDRRTLTTFHRVGVKIYEGYGQSELPRIISLSSEKDFRIGSVGRPRVPVRIGEDGEILVKIDRGELADPSVVTYDRDGYIHTGDLGHLDADGFLFLHGRKDDVIVLDNGKKVFPASVETVFHELKAEESICVTSFDGKRIAAIAYWPAERGGRDALRGYLAEGNPKLADHEKVTHFVRAEEPFTVENGLLTGTRKLRRQRIKTAFGEAKLERIDG</sequence>
<dbReference type="AlphaFoldDB" id="A0A1V6MWX6"/>
<dbReference type="EMBL" id="MPOH02000006">
    <property type="protein sequence ID" value="OQD56949.1"/>
    <property type="molecule type" value="Genomic_DNA"/>
</dbReference>
<dbReference type="Pfam" id="PF00501">
    <property type="entry name" value="AMP-binding"/>
    <property type="match status" value="1"/>
</dbReference>
<reference evidence="4 5" key="2">
    <citation type="submission" date="2017-02" db="EMBL/GenBank/DDBJ databases">
        <title>Draft genome sequence of Streptomyces phaeoluteigriseus type strain DSM41896.</title>
        <authorList>
            <person name="Salih T.S."/>
            <person name="Algora Gallardo L."/>
            <person name="Melo Santos T."/>
            <person name="Filgueira Martinez S."/>
            <person name="Herron P.R."/>
        </authorList>
    </citation>
    <scope>NUCLEOTIDE SEQUENCE [LARGE SCALE GENOMIC DNA]</scope>
    <source>
        <strain evidence="4 5">DSM 41896</strain>
    </source>
</reference>
<evidence type="ECO:0000256" key="2">
    <source>
        <dbReference type="ARBA" id="ARBA00022840"/>
    </source>
</evidence>
<dbReference type="Proteomes" id="UP000184286">
    <property type="component" value="Unassembled WGS sequence"/>
</dbReference>
<dbReference type="GO" id="GO:0016020">
    <property type="term" value="C:membrane"/>
    <property type="evidence" value="ECO:0007669"/>
    <property type="project" value="TreeGrafter"/>
</dbReference>
<reference evidence="5" key="1">
    <citation type="submission" date="2016-11" db="EMBL/GenBank/DDBJ databases">
        <authorList>
            <person name="Schniete J.K."/>
            <person name="Salih T."/>
            <person name="Algora Gallardo L."/>
            <person name="Martinez Fernandez S."/>
            <person name="Herron P.R."/>
        </authorList>
    </citation>
    <scope>NUCLEOTIDE SEQUENCE [LARGE SCALE GENOMIC DNA]</scope>
    <source>
        <strain evidence="5">DSM 41896</strain>
    </source>
</reference>
<keyword evidence="1" id="KW-0547">Nucleotide-binding</keyword>
<proteinExistence type="predicted"/>
<evidence type="ECO:0000259" key="3">
    <source>
        <dbReference type="Pfam" id="PF00501"/>
    </source>
</evidence>
<evidence type="ECO:0000256" key="1">
    <source>
        <dbReference type="ARBA" id="ARBA00022741"/>
    </source>
</evidence>
<dbReference type="InterPro" id="IPR000873">
    <property type="entry name" value="AMP-dep_synth/lig_dom"/>
</dbReference>
<dbReference type="Gene3D" id="3.40.50.12780">
    <property type="entry name" value="N-terminal domain of ligase-like"/>
    <property type="match status" value="1"/>
</dbReference>
<evidence type="ECO:0000313" key="4">
    <source>
        <dbReference type="EMBL" id="OQD56949.1"/>
    </source>
</evidence>
<feature type="domain" description="AMP-dependent synthetase/ligase" evidence="3">
    <location>
        <begin position="17"/>
        <end position="381"/>
    </location>
</feature>
<dbReference type="InterPro" id="IPR042099">
    <property type="entry name" value="ANL_N_sf"/>
</dbReference>